<evidence type="ECO:0000313" key="1">
    <source>
        <dbReference type="EMBL" id="ORC16470.1"/>
    </source>
</evidence>
<reference evidence="1 2" key="1">
    <citation type="submission" date="2016-05" db="EMBL/GenBank/DDBJ databases">
        <title>Draft genome sequence of a porcine commensal Rothia nasimurium.</title>
        <authorList>
            <person name="Gaiser R.A."/>
            <person name="Van Baarlen P."/>
            <person name="Wells J.M."/>
        </authorList>
    </citation>
    <scope>NUCLEOTIDE SEQUENCE [LARGE SCALE GENOMIC DNA]</scope>
    <source>
        <strain evidence="1 2">PT-32</strain>
    </source>
</reference>
<dbReference type="EMBL" id="LXWF01000040">
    <property type="protein sequence ID" value="ORC16470.1"/>
    <property type="molecule type" value="Genomic_DNA"/>
</dbReference>
<dbReference type="AlphaFoldDB" id="A0A1Y1RPS9"/>
<sequence>MSKLHHLLPAPLFTLQDAATSGITRNQVVRGGTTRIALQVYALEGYSPLPEELLKLIHCTAPQAVIGSVSAARLLGMRLPRLQQDSTVYLLQGQSPTQVRRKGVRCSRAVLKPEEVFTVNGVPCTTHERTFFDLAQVLSYRELIAVADGLLVHHEHRANQHVPIRTREQLQKYLRKHPRQTRN</sequence>
<keyword evidence="2" id="KW-1185">Reference proteome</keyword>
<dbReference type="OrthoDB" id="3234479at2"/>
<comment type="caution">
    <text evidence="1">The sequence shown here is derived from an EMBL/GenBank/DDBJ whole genome shotgun (WGS) entry which is preliminary data.</text>
</comment>
<protein>
    <submittedName>
        <fullName evidence="1">Uncharacterized protein</fullName>
    </submittedName>
</protein>
<proteinExistence type="predicted"/>
<evidence type="ECO:0000313" key="2">
    <source>
        <dbReference type="Proteomes" id="UP000192359"/>
    </source>
</evidence>
<organism evidence="1 2">
    <name type="scientific">Rothia nasimurium</name>
    <dbReference type="NCBI Taxonomy" id="85336"/>
    <lineage>
        <taxon>Bacteria</taxon>
        <taxon>Bacillati</taxon>
        <taxon>Actinomycetota</taxon>
        <taxon>Actinomycetes</taxon>
        <taxon>Micrococcales</taxon>
        <taxon>Micrococcaceae</taxon>
        <taxon>Rothia</taxon>
    </lineage>
</organism>
<gene>
    <name evidence="1" type="ORF">A7979_03885</name>
</gene>
<dbReference type="Proteomes" id="UP000192359">
    <property type="component" value="Unassembled WGS sequence"/>
</dbReference>
<dbReference type="RefSeq" id="WP_083092043.1">
    <property type="nucleotide sequence ID" value="NZ_LXWF01000040.1"/>
</dbReference>
<name>A0A1Y1RPS9_9MICC</name>
<accession>A0A1Y1RPS9</accession>